<evidence type="ECO:0000256" key="3">
    <source>
        <dbReference type="ARBA" id="ARBA00022729"/>
    </source>
</evidence>
<gene>
    <name evidence="7" type="ORF">IAB88_02315</name>
</gene>
<proteinExistence type="predicted"/>
<accession>A0A9D9IPX0</accession>
<feature type="chain" id="PRO_5039294164" evidence="6">
    <location>
        <begin position="22"/>
        <end position="546"/>
    </location>
</feature>
<feature type="active site" description="Phosphothreonine intermediate" evidence="4">
    <location>
        <position position="78"/>
    </location>
</feature>
<dbReference type="GO" id="GO:0004035">
    <property type="term" value="F:alkaline phosphatase activity"/>
    <property type="evidence" value="ECO:0007669"/>
    <property type="project" value="InterPro"/>
</dbReference>
<name>A0A9D9IPX0_9BACT</name>
<dbReference type="InterPro" id="IPR026263">
    <property type="entry name" value="Alkaline_phosphatase_prok"/>
</dbReference>
<evidence type="ECO:0000256" key="4">
    <source>
        <dbReference type="PIRSR" id="PIRSR031924-50"/>
    </source>
</evidence>
<keyword evidence="3 6" id="KW-0732">Signal</keyword>
<evidence type="ECO:0000256" key="6">
    <source>
        <dbReference type="SAM" id="SignalP"/>
    </source>
</evidence>
<evidence type="ECO:0000313" key="8">
    <source>
        <dbReference type="Proteomes" id="UP000823598"/>
    </source>
</evidence>
<comment type="caution">
    <text evidence="7">The sequence shown here is derived from an EMBL/GenBank/DDBJ whole genome shotgun (WGS) entry which is preliminary data.</text>
</comment>
<keyword evidence="1 4" id="KW-0597">Phosphoprotein</keyword>
<dbReference type="CDD" id="cd16016">
    <property type="entry name" value="AP-SPAP"/>
    <property type="match status" value="1"/>
</dbReference>
<dbReference type="Gene3D" id="3.40.720.10">
    <property type="entry name" value="Alkaline Phosphatase, subunit A"/>
    <property type="match status" value="1"/>
</dbReference>
<dbReference type="PANTHER" id="PTHR10151">
    <property type="entry name" value="ECTONUCLEOTIDE PYROPHOSPHATASE/PHOSPHODIESTERASE"/>
    <property type="match status" value="1"/>
</dbReference>
<keyword evidence="2" id="KW-0479">Metal-binding</keyword>
<organism evidence="7 8">
    <name type="scientific">Candidatus Limisoma faecipullorum</name>
    <dbReference type="NCBI Taxonomy" id="2840854"/>
    <lineage>
        <taxon>Bacteria</taxon>
        <taxon>Pseudomonadati</taxon>
        <taxon>Bacteroidota</taxon>
        <taxon>Bacteroidia</taxon>
        <taxon>Bacteroidales</taxon>
        <taxon>Candidatus Limisoma</taxon>
    </lineage>
</organism>
<dbReference type="NCBIfam" id="NF042991">
    <property type="entry name" value="alk_phos_PafA"/>
    <property type="match status" value="1"/>
</dbReference>
<dbReference type="PIRSF" id="PIRSF031924">
    <property type="entry name" value="Pi-irrepressible_AP"/>
    <property type="match status" value="1"/>
</dbReference>
<reference evidence="7" key="2">
    <citation type="journal article" date="2021" name="PeerJ">
        <title>Extensive microbial diversity within the chicken gut microbiome revealed by metagenomics and culture.</title>
        <authorList>
            <person name="Gilroy R."/>
            <person name="Ravi A."/>
            <person name="Getino M."/>
            <person name="Pursley I."/>
            <person name="Horton D.L."/>
            <person name="Alikhan N.F."/>
            <person name="Baker D."/>
            <person name="Gharbi K."/>
            <person name="Hall N."/>
            <person name="Watson M."/>
            <person name="Adriaenssens E.M."/>
            <person name="Foster-Nyarko E."/>
            <person name="Jarju S."/>
            <person name="Secka A."/>
            <person name="Antonio M."/>
            <person name="Oren A."/>
            <person name="Chaudhuri R.R."/>
            <person name="La Ragione R."/>
            <person name="Hildebrand F."/>
            <person name="Pallen M.J."/>
        </authorList>
    </citation>
    <scope>NUCLEOTIDE SEQUENCE</scope>
    <source>
        <strain evidence="7">6919</strain>
    </source>
</reference>
<dbReference type="Gene3D" id="3.30.1360.150">
    <property type="match status" value="1"/>
</dbReference>
<sequence length="546" mass="60534">MYKHFLSVLSAVIISILPATAQGTFQRPKLVVGVVIDQMRWDYLYRYQNRFEEDGFKRLMREGFNCENTMLNYIPAVTAIGHTSLYTGSVPAIHGIAGNDFHINGKQTYCTDDANVSTVGSTSDAGKMSPRNLQTTTIGDELHLATNYQSKVISISLKDRAAILPGGHTADGAYWFDAETGNFITSTYYRNELPEWLDKFNDKQLAKQYLSKDWNTLYPIESYKKSCVDNNDYETPFPNTAAPTMPVATSKIMETEGYGLIRNTPYGNTITIDLALAAIDGEHLGNRGETDMLAISLSSTDYIGHQFGTYAIETEDTYLRLDRDIARLLTTLDEKIGKGEYLLFLTADHAAAHNFKFLKDKNIPAGGWDIEKTKESLNNNLKSTFKTDKNLVSGLLNYQIFLDNEKIDSLGIDKGDVISSAINYIKRGEGVYCAVEQENAGTATIPSPIKDRIINGYYPGRSGEIQIIMSPGWYGLESEETGGTDHGVWHPYDTHVPLIFFGSGIKPGHTFAPVDFTDIAATICALLRIQMPDGCIGKPIADLTDK</sequence>
<dbReference type="Proteomes" id="UP000823598">
    <property type="component" value="Unassembled WGS sequence"/>
</dbReference>
<evidence type="ECO:0000313" key="7">
    <source>
        <dbReference type="EMBL" id="MBO8475809.1"/>
    </source>
</evidence>
<feature type="binding site" evidence="5">
    <location>
        <position position="99"/>
    </location>
    <ligand>
        <name>substrate</name>
    </ligand>
</feature>
<dbReference type="PANTHER" id="PTHR10151:SF120">
    <property type="entry name" value="BIS(5'-ADENOSYL)-TRIPHOSPHATASE"/>
    <property type="match status" value="1"/>
</dbReference>
<feature type="binding site" evidence="5">
    <location>
        <begin position="158"/>
        <end position="160"/>
    </location>
    <ligand>
        <name>substrate</name>
    </ligand>
</feature>
<dbReference type="AlphaFoldDB" id="A0A9D9IPX0"/>
<feature type="signal peptide" evidence="6">
    <location>
        <begin position="1"/>
        <end position="21"/>
    </location>
</feature>
<dbReference type="Pfam" id="PF01663">
    <property type="entry name" value="Phosphodiest"/>
    <property type="match status" value="1"/>
</dbReference>
<dbReference type="SUPFAM" id="SSF53649">
    <property type="entry name" value="Alkaline phosphatase-like"/>
    <property type="match status" value="1"/>
</dbReference>
<evidence type="ECO:0000256" key="2">
    <source>
        <dbReference type="ARBA" id="ARBA00022723"/>
    </source>
</evidence>
<dbReference type="InterPro" id="IPR002591">
    <property type="entry name" value="Phosphodiest/P_Trfase"/>
</dbReference>
<reference evidence="7" key="1">
    <citation type="submission" date="2020-10" db="EMBL/GenBank/DDBJ databases">
        <authorList>
            <person name="Gilroy R."/>
        </authorList>
    </citation>
    <scope>NUCLEOTIDE SEQUENCE</scope>
    <source>
        <strain evidence="7">6919</strain>
    </source>
</reference>
<dbReference type="EMBL" id="JADIMC010000030">
    <property type="protein sequence ID" value="MBO8475809.1"/>
    <property type="molecule type" value="Genomic_DNA"/>
</dbReference>
<dbReference type="GO" id="GO:0046872">
    <property type="term" value="F:metal ion binding"/>
    <property type="evidence" value="ECO:0007669"/>
    <property type="project" value="UniProtKB-KW"/>
</dbReference>
<evidence type="ECO:0000256" key="5">
    <source>
        <dbReference type="PIRSR" id="PIRSR031924-51"/>
    </source>
</evidence>
<dbReference type="InterPro" id="IPR017850">
    <property type="entry name" value="Alkaline_phosphatase_core_sf"/>
</dbReference>
<protein>
    <submittedName>
        <fullName evidence="7">Alkaline phosphatase family protein</fullName>
    </submittedName>
</protein>
<evidence type="ECO:0000256" key="1">
    <source>
        <dbReference type="ARBA" id="ARBA00022553"/>
    </source>
</evidence>